<proteinExistence type="predicted"/>
<dbReference type="KEGG" id="aht:ANTHELSMS3_01785"/>
<sequence>MAERKPGALEGLKIVSMAEQYPGPFCTLTLSDMGADVIQVERPGGDPSRFLPSFYEGLNRNKRSVALDARDPAQKAALLSLIEQADVFLEGFRPGKLAKLGLGYDDLSAVNPRLIYVSISGFGQSGPYRMRPAHDLTFQGLGGALGERINGAVDGLPPAVLLGDSVSALYALTGVLSALLARERTGQGTHVDIAMSDAVLALQTPFIAADAAEDASLPQRDPGYALYETSDGRWLTTSVAHEDAYWDQLCRDVGLTEGVGLTRPERVDRRDELVARIAARILEKPISHWEAVFEASGQMWGPALRREELAEDPQFRTRGLFDEVTRQDGTVQPVLRQPVKFSAYDNAPLRRAPGVGEHQGEGFD</sequence>
<dbReference type="InterPro" id="IPR044855">
    <property type="entry name" value="CoA-Trfase_III_dom3_sf"/>
</dbReference>
<dbReference type="InterPro" id="IPR003673">
    <property type="entry name" value="CoA-Trfase_fam_III"/>
</dbReference>
<gene>
    <name evidence="1" type="ORF">ANTHELSMS3_01785</name>
</gene>
<evidence type="ECO:0000313" key="1">
    <source>
        <dbReference type="EMBL" id="ASP20473.1"/>
    </source>
</evidence>
<keyword evidence="2" id="KW-1185">Reference proteome</keyword>
<dbReference type="EC" id="2.8.3.19" evidence="1"/>
<dbReference type="InterPro" id="IPR023606">
    <property type="entry name" value="CoA-Trfase_III_dom_1_sf"/>
</dbReference>
<dbReference type="AlphaFoldDB" id="A0A222E2S9"/>
<dbReference type="PANTHER" id="PTHR48228:SF5">
    <property type="entry name" value="ALPHA-METHYLACYL-COA RACEMASE"/>
    <property type="match status" value="1"/>
</dbReference>
<protein>
    <submittedName>
        <fullName evidence="1">Acetyl-CoA:oxalate CoA-transferase</fullName>
        <ecNumber evidence="1">2.8.3.19</ecNumber>
    </submittedName>
</protein>
<dbReference type="Gene3D" id="3.40.50.10540">
    <property type="entry name" value="Crotonobetainyl-coa:carnitine coa-transferase, domain 1"/>
    <property type="match status" value="1"/>
</dbReference>
<evidence type="ECO:0000313" key="2">
    <source>
        <dbReference type="Proteomes" id="UP000203589"/>
    </source>
</evidence>
<dbReference type="PANTHER" id="PTHR48228">
    <property type="entry name" value="SUCCINYL-COA--D-CITRAMALATE COA-TRANSFERASE"/>
    <property type="match status" value="1"/>
</dbReference>
<organism evidence="1 2">
    <name type="scientific">Antarctobacter heliothermus</name>
    <dbReference type="NCBI Taxonomy" id="74033"/>
    <lineage>
        <taxon>Bacteria</taxon>
        <taxon>Pseudomonadati</taxon>
        <taxon>Pseudomonadota</taxon>
        <taxon>Alphaproteobacteria</taxon>
        <taxon>Rhodobacterales</taxon>
        <taxon>Roseobacteraceae</taxon>
        <taxon>Antarctobacter</taxon>
    </lineage>
</organism>
<dbReference type="GO" id="GO:0016740">
    <property type="term" value="F:transferase activity"/>
    <property type="evidence" value="ECO:0007669"/>
    <property type="project" value="UniProtKB-KW"/>
</dbReference>
<keyword evidence="1" id="KW-0808">Transferase</keyword>
<dbReference type="Gene3D" id="3.30.1540.10">
    <property type="entry name" value="formyl-coa transferase, domain 3"/>
    <property type="match status" value="1"/>
</dbReference>
<dbReference type="RefSeq" id="WP_094034542.1">
    <property type="nucleotide sequence ID" value="NZ_CP022540.1"/>
</dbReference>
<accession>A0A222E2S9</accession>
<name>A0A222E2S9_9RHOB</name>
<dbReference type="SUPFAM" id="SSF89796">
    <property type="entry name" value="CoA-transferase family III (CaiB/BaiF)"/>
    <property type="match status" value="1"/>
</dbReference>
<dbReference type="Proteomes" id="UP000203589">
    <property type="component" value="Chromosome"/>
</dbReference>
<dbReference type="EMBL" id="CP022540">
    <property type="protein sequence ID" value="ASP20473.1"/>
    <property type="molecule type" value="Genomic_DNA"/>
</dbReference>
<dbReference type="Pfam" id="PF02515">
    <property type="entry name" value="CoA_transf_3"/>
    <property type="match status" value="1"/>
</dbReference>
<reference evidence="1 2" key="1">
    <citation type="submission" date="2017-07" db="EMBL/GenBank/DDBJ databases">
        <title>Genome Sequence of Antarctobacter heliothermus Strain SMS3 Isolated from a culture of the Diatom Skeletonema marinoi.</title>
        <authorList>
            <person name="Topel M."/>
            <person name="Pinder M.I.M."/>
            <person name="Johansson O.N."/>
            <person name="Kourtchenko O."/>
            <person name="Godhe A."/>
            <person name="Clarke A.K."/>
        </authorList>
    </citation>
    <scope>NUCLEOTIDE SEQUENCE [LARGE SCALE GENOMIC DNA]</scope>
    <source>
        <strain evidence="1 2">SMS3</strain>
    </source>
</reference>
<dbReference type="InterPro" id="IPR050509">
    <property type="entry name" value="CoA-transferase_III"/>
</dbReference>
<dbReference type="OrthoDB" id="7208981at2"/>